<dbReference type="GeneID" id="39986233"/>
<keyword evidence="1" id="KW-0472">Membrane</keyword>
<dbReference type="OrthoDB" id="272876at2759"/>
<organism evidence="3 4">
    <name type="scientific">Trypanosoma theileri</name>
    <dbReference type="NCBI Taxonomy" id="67003"/>
    <lineage>
        <taxon>Eukaryota</taxon>
        <taxon>Discoba</taxon>
        <taxon>Euglenozoa</taxon>
        <taxon>Kinetoplastea</taxon>
        <taxon>Metakinetoplastina</taxon>
        <taxon>Trypanosomatida</taxon>
        <taxon>Trypanosomatidae</taxon>
        <taxon>Trypanosoma</taxon>
    </lineage>
</organism>
<comment type="caution">
    <text evidence="3">The sequence shown here is derived from an EMBL/GenBank/DDBJ whole genome shotgun (WGS) entry which is preliminary data.</text>
</comment>
<keyword evidence="1" id="KW-1133">Transmembrane helix</keyword>
<reference evidence="3 4" key="1">
    <citation type="submission" date="2017-03" db="EMBL/GenBank/DDBJ databases">
        <title>An alternative strategy for trypanosome survival in the mammalian bloodstream revealed through genome and transcriptome analysis of the ubiquitous bovine parasite Trypanosoma (Megatrypanum) theileri.</title>
        <authorList>
            <person name="Kelly S."/>
            <person name="Ivens A."/>
            <person name="Mott A."/>
            <person name="O'Neill E."/>
            <person name="Emms D."/>
            <person name="Macleod O."/>
            <person name="Voorheis P."/>
            <person name="Matthews J."/>
            <person name="Matthews K."/>
            <person name="Carrington M."/>
        </authorList>
    </citation>
    <scope>NUCLEOTIDE SEQUENCE [LARGE SCALE GENOMIC DNA]</scope>
    <source>
        <strain evidence="3">Edinburgh</strain>
    </source>
</reference>
<protein>
    <submittedName>
        <fullName evidence="3">Uncharacterized protein</fullName>
    </submittedName>
</protein>
<keyword evidence="4" id="KW-1185">Reference proteome</keyword>
<dbReference type="RefSeq" id="XP_028882149.1">
    <property type="nucleotide sequence ID" value="XM_029026453.1"/>
</dbReference>
<feature type="chain" id="PRO_5012665014" evidence="2">
    <location>
        <begin position="28"/>
        <end position="505"/>
    </location>
</feature>
<evidence type="ECO:0000313" key="3">
    <source>
        <dbReference type="EMBL" id="ORC88083.1"/>
    </source>
</evidence>
<evidence type="ECO:0000256" key="2">
    <source>
        <dbReference type="SAM" id="SignalP"/>
    </source>
</evidence>
<gene>
    <name evidence="3" type="ORF">TM35_000181400</name>
</gene>
<proteinExistence type="predicted"/>
<evidence type="ECO:0000313" key="4">
    <source>
        <dbReference type="Proteomes" id="UP000192257"/>
    </source>
</evidence>
<dbReference type="EMBL" id="NBCO01000018">
    <property type="protein sequence ID" value="ORC88083.1"/>
    <property type="molecule type" value="Genomic_DNA"/>
</dbReference>
<accession>A0A1X0NUC4</accession>
<keyword evidence="2" id="KW-0732">Signal</keyword>
<keyword evidence="1" id="KW-0812">Transmembrane</keyword>
<feature type="signal peptide" evidence="2">
    <location>
        <begin position="1"/>
        <end position="27"/>
    </location>
</feature>
<dbReference type="Proteomes" id="UP000192257">
    <property type="component" value="Unassembled WGS sequence"/>
</dbReference>
<evidence type="ECO:0000256" key="1">
    <source>
        <dbReference type="SAM" id="Phobius"/>
    </source>
</evidence>
<feature type="transmembrane region" description="Helical" evidence="1">
    <location>
        <begin position="463"/>
        <end position="484"/>
    </location>
</feature>
<dbReference type="AlphaFoldDB" id="A0A1X0NUC4"/>
<name>A0A1X0NUC4_9TRYP</name>
<dbReference type="VEuPathDB" id="TriTrypDB:TM35_000181400"/>
<sequence>MSHVGTFSLICGLLLLILFGAISHVTASTLRIDPTVKRVFKLSVLNDSLVSREQVLCLTEATGTFVEEESLCPSGFGRTMRRMVYIKTQYPPGIFRVLKNSPTRFGVSFPLEECMRFKCNDDDDDYDSSSGGGDSDEEDYAYVVGLSVASPCCGSLYTSFTIDPSSLTMVQSSNIVLNDRGFLSTSFCALRQVSIEQLPLASVGIPFPARLFLCNEVVSTIVNEFTGRTITHLLRAVVSTNTAVTRMLFPREVLRAISGWISDGTSDISASLHDAGACVFLTTPYEHMACKIPPSLLNELPTMKMEVQGCRSRLVSNNYFWITLFDIDLKKLVDEDGFLRLGCSGSVSEALRRGAHDWEIPRIVLGALFLKDARISVTRNFADGVNARGIPIMVLASEKGERGRSPPTSDAYEVKGCAGRKTCEGKHVLFTSLNRCGMSPDCSDVISYRYDAETLECKLNVQVITSMSVLSVLVIISDVALLFLQRHVEKLTQTATNEMMQAKAK</sequence>